<dbReference type="PROSITE" id="PS52002">
    <property type="entry name" value="SM"/>
    <property type="match status" value="1"/>
</dbReference>
<feature type="domain" description="Sm" evidence="2">
    <location>
        <begin position="1"/>
        <end position="81"/>
    </location>
</feature>
<dbReference type="InterPro" id="IPR010920">
    <property type="entry name" value="LSM_dom_sf"/>
</dbReference>
<organism evidence="3 4">
    <name type="scientific">Pristionchus mayeri</name>
    <dbReference type="NCBI Taxonomy" id="1317129"/>
    <lineage>
        <taxon>Eukaryota</taxon>
        <taxon>Metazoa</taxon>
        <taxon>Ecdysozoa</taxon>
        <taxon>Nematoda</taxon>
        <taxon>Chromadorea</taxon>
        <taxon>Rhabditida</taxon>
        <taxon>Rhabditina</taxon>
        <taxon>Diplogasteromorpha</taxon>
        <taxon>Diplogasteroidea</taxon>
        <taxon>Neodiplogasteridae</taxon>
        <taxon>Pristionchus</taxon>
    </lineage>
</organism>
<dbReference type="PANTHER" id="PTHR13586">
    <property type="entry name" value="SCD6 PROTEIN-RELATED"/>
    <property type="match status" value="1"/>
</dbReference>
<evidence type="ECO:0000259" key="2">
    <source>
        <dbReference type="PROSITE" id="PS52002"/>
    </source>
</evidence>
<evidence type="ECO:0000313" key="3">
    <source>
        <dbReference type="EMBL" id="GMR30084.1"/>
    </source>
</evidence>
<dbReference type="Proteomes" id="UP001328107">
    <property type="component" value="Unassembled WGS sequence"/>
</dbReference>
<dbReference type="GO" id="GO:0000932">
    <property type="term" value="C:P-body"/>
    <property type="evidence" value="ECO:0007669"/>
    <property type="project" value="TreeGrafter"/>
</dbReference>
<evidence type="ECO:0000313" key="4">
    <source>
        <dbReference type="Proteomes" id="UP001328107"/>
    </source>
</evidence>
<keyword evidence="4" id="KW-1185">Reference proteome</keyword>
<dbReference type="InterPro" id="IPR047575">
    <property type="entry name" value="Sm"/>
</dbReference>
<gene>
    <name evidence="3" type="ORF">PMAYCL1PPCAC_00279</name>
</gene>
<dbReference type="InterPro" id="IPR025609">
    <property type="entry name" value="Lsm14-like_N"/>
</dbReference>
<feature type="compositionally biased region" description="Polar residues" evidence="1">
    <location>
        <begin position="106"/>
        <end position="116"/>
    </location>
</feature>
<dbReference type="GO" id="GO:0003729">
    <property type="term" value="F:mRNA binding"/>
    <property type="evidence" value="ECO:0007669"/>
    <property type="project" value="TreeGrafter"/>
</dbReference>
<proteinExistence type="predicted"/>
<reference evidence="4" key="1">
    <citation type="submission" date="2022-10" db="EMBL/GenBank/DDBJ databases">
        <title>Genome assembly of Pristionchus species.</title>
        <authorList>
            <person name="Yoshida K."/>
            <person name="Sommer R.J."/>
        </authorList>
    </citation>
    <scope>NUCLEOTIDE SEQUENCE [LARGE SCALE GENOMIC DNA]</scope>
    <source>
        <strain evidence="4">RS5460</strain>
    </source>
</reference>
<feature type="non-terminal residue" evidence="3">
    <location>
        <position position="116"/>
    </location>
</feature>
<dbReference type="SMART" id="SM01271">
    <property type="entry name" value="LSM14"/>
    <property type="match status" value="1"/>
</dbReference>
<dbReference type="GO" id="GO:0034063">
    <property type="term" value="P:stress granule assembly"/>
    <property type="evidence" value="ECO:0007669"/>
    <property type="project" value="TreeGrafter"/>
</dbReference>
<dbReference type="Gene3D" id="2.30.30.100">
    <property type="match status" value="1"/>
</dbReference>
<feature type="region of interest" description="Disordered" evidence="1">
    <location>
        <begin position="83"/>
        <end position="116"/>
    </location>
</feature>
<dbReference type="SUPFAM" id="SSF50182">
    <property type="entry name" value="Sm-like ribonucleoproteins"/>
    <property type="match status" value="1"/>
</dbReference>
<protein>
    <recommendedName>
        <fullName evidence="2">Sm domain-containing protein</fullName>
    </recommendedName>
</protein>
<dbReference type="PANTHER" id="PTHR13586:SF0">
    <property type="entry name" value="TRAILER HITCH, ISOFORM H"/>
    <property type="match status" value="1"/>
</dbReference>
<name>A0AAN4YYJ7_9BILA</name>
<accession>A0AAN4YYJ7</accession>
<dbReference type="CDD" id="cd01736">
    <property type="entry name" value="LSm14_N"/>
    <property type="match status" value="1"/>
</dbReference>
<dbReference type="Pfam" id="PF12701">
    <property type="entry name" value="LSM14"/>
    <property type="match status" value="1"/>
</dbReference>
<dbReference type="AlphaFoldDB" id="A0AAN4YYJ7"/>
<sequence length="116" mass="12661">MSNQTPYIGNKISLISKLDIRYEGILYSVSPTESIIALVKVRSLGTEDRPISNPVPTRDDVCEHIIFKASDIKDLMVFETPESQTLGGLPHDPAIVSVSNRPEPAQSATSSRPNTP</sequence>
<comment type="caution">
    <text evidence="3">The sequence shown here is derived from an EMBL/GenBank/DDBJ whole genome shotgun (WGS) entry which is preliminary data.</text>
</comment>
<evidence type="ECO:0000256" key="1">
    <source>
        <dbReference type="SAM" id="MobiDB-lite"/>
    </source>
</evidence>
<dbReference type="GO" id="GO:0033962">
    <property type="term" value="P:P-body assembly"/>
    <property type="evidence" value="ECO:0007669"/>
    <property type="project" value="TreeGrafter"/>
</dbReference>
<dbReference type="EMBL" id="BTRK01000001">
    <property type="protein sequence ID" value="GMR30084.1"/>
    <property type="molecule type" value="Genomic_DNA"/>
</dbReference>